<reference evidence="11" key="1">
    <citation type="submission" date="2019-09" db="EMBL/GenBank/DDBJ databases">
        <title>Characterisation of the sponge microbiome using genome-centric metagenomics.</title>
        <authorList>
            <person name="Engelberts J.P."/>
            <person name="Robbins S.J."/>
            <person name="De Goeij J.M."/>
            <person name="Aranda M."/>
            <person name="Bell S.C."/>
            <person name="Webster N.S."/>
        </authorList>
    </citation>
    <scope>NUCLEOTIDE SEQUENCE</scope>
    <source>
        <strain evidence="11">SB0661_bin_32</strain>
    </source>
</reference>
<evidence type="ECO:0000259" key="10">
    <source>
        <dbReference type="Pfam" id="PF12704"/>
    </source>
</evidence>
<comment type="similarity">
    <text evidence="6">Belongs to the ABC-4 integral membrane protein family.</text>
</comment>
<dbReference type="GO" id="GO:0022857">
    <property type="term" value="F:transmembrane transporter activity"/>
    <property type="evidence" value="ECO:0007669"/>
    <property type="project" value="TreeGrafter"/>
</dbReference>
<dbReference type="PANTHER" id="PTHR30572:SF4">
    <property type="entry name" value="ABC TRANSPORTER PERMEASE YTRF"/>
    <property type="match status" value="1"/>
</dbReference>
<keyword evidence="4 8" id="KW-1133">Transmembrane helix</keyword>
<feature type="domain" description="MacB-like periplasmic core" evidence="10">
    <location>
        <begin position="21"/>
        <end position="252"/>
    </location>
</feature>
<feature type="transmembrane region" description="Helical" evidence="8">
    <location>
        <begin position="379"/>
        <end position="400"/>
    </location>
</feature>
<feature type="coiled-coil region" evidence="7">
    <location>
        <begin position="236"/>
        <end position="263"/>
    </location>
</feature>
<keyword evidence="5 8" id="KW-0472">Membrane</keyword>
<comment type="caution">
    <text evidence="11">The sequence shown here is derived from an EMBL/GenBank/DDBJ whole genome shotgun (WGS) entry which is preliminary data.</text>
</comment>
<dbReference type="Pfam" id="PF02687">
    <property type="entry name" value="FtsX"/>
    <property type="match status" value="1"/>
</dbReference>
<feature type="transmembrane region" description="Helical" evidence="8">
    <location>
        <begin position="21"/>
        <end position="42"/>
    </location>
</feature>
<evidence type="ECO:0000256" key="3">
    <source>
        <dbReference type="ARBA" id="ARBA00022692"/>
    </source>
</evidence>
<protein>
    <submittedName>
        <fullName evidence="11">FtsX-like permease family protein</fullName>
    </submittedName>
</protein>
<comment type="subcellular location">
    <subcellularLocation>
        <location evidence="1">Cell membrane</location>
        <topology evidence="1">Multi-pass membrane protein</topology>
    </subcellularLocation>
</comment>
<dbReference type="GO" id="GO:0005886">
    <property type="term" value="C:plasma membrane"/>
    <property type="evidence" value="ECO:0007669"/>
    <property type="project" value="UniProtKB-SubCell"/>
</dbReference>
<evidence type="ECO:0000256" key="6">
    <source>
        <dbReference type="ARBA" id="ARBA00038076"/>
    </source>
</evidence>
<evidence type="ECO:0000256" key="1">
    <source>
        <dbReference type="ARBA" id="ARBA00004651"/>
    </source>
</evidence>
<feature type="transmembrane region" description="Helical" evidence="8">
    <location>
        <begin position="334"/>
        <end position="359"/>
    </location>
</feature>
<evidence type="ECO:0000256" key="2">
    <source>
        <dbReference type="ARBA" id="ARBA00022475"/>
    </source>
</evidence>
<dbReference type="EMBL" id="VXMH01000013">
    <property type="protein sequence ID" value="MYC93678.1"/>
    <property type="molecule type" value="Genomic_DNA"/>
</dbReference>
<name>A0A6B1D275_9CHLR</name>
<feature type="transmembrane region" description="Helical" evidence="8">
    <location>
        <begin position="283"/>
        <end position="313"/>
    </location>
</feature>
<evidence type="ECO:0000256" key="5">
    <source>
        <dbReference type="ARBA" id="ARBA00023136"/>
    </source>
</evidence>
<evidence type="ECO:0000256" key="4">
    <source>
        <dbReference type="ARBA" id="ARBA00022989"/>
    </source>
</evidence>
<dbReference type="InterPro" id="IPR050250">
    <property type="entry name" value="Macrolide_Exporter_MacB"/>
</dbReference>
<feature type="domain" description="ABC3 transporter permease C-terminal" evidence="9">
    <location>
        <begin position="293"/>
        <end position="407"/>
    </location>
</feature>
<evidence type="ECO:0000259" key="9">
    <source>
        <dbReference type="Pfam" id="PF02687"/>
    </source>
</evidence>
<dbReference type="PANTHER" id="PTHR30572">
    <property type="entry name" value="MEMBRANE COMPONENT OF TRANSPORTER-RELATED"/>
    <property type="match status" value="1"/>
</dbReference>
<keyword evidence="7" id="KW-0175">Coiled coil</keyword>
<accession>A0A6B1D275</accession>
<dbReference type="Pfam" id="PF12704">
    <property type="entry name" value="MacB_PCD"/>
    <property type="match status" value="1"/>
</dbReference>
<evidence type="ECO:0000256" key="8">
    <source>
        <dbReference type="SAM" id="Phobius"/>
    </source>
</evidence>
<sequence length="414" mass="44454">MSFYESVRVAMLALAANKLRSVLTMLGIIIGVSAVIALMSIGRGVEKFFVEQFTSLGTNLLYVFPGQLDDGPRQGGRDLGVLTLGDSYAIGNPLRVPDVIAVAPEVRGNALVARAGNDMDVSVSGVTASYQDALSGEAAIGVFLTDADVEERSRVVVIGSDVFGRLFEPNEDPIDQTIRVNNILFRVIGVMEERGAGVGGSNLDEMIFIPLTTVQDRLFRRRTVSGEYQVNLIYASVVSEDRMDAAQEQIAELLRERHNISFRGEDDFVIINQSDLISIFGDILGAMTLFLSAIAFISLVVGGIGIMNIMLVSVTERTREIGLRKAVGAKRRNVLGQFLIEAVTLALIGGMLGIALGAGGAVATTSFIDNFSAVVGLDAIAISILFSMAVGLFFGIYPAYRASRLNPIDALRYE</sequence>
<evidence type="ECO:0000313" key="11">
    <source>
        <dbReference type="EMBL" id="MYC93678.1"/>
    </source>
</evidence>
<keyword evidence="3 8" id="KW-0812">Transmembrane</keyword>
<proteinExistence type="inferred from homology"/>
<organism evidence="11">
    <name type="scientific">Caldilineaceae bacterium SB0661_bin_32</name>
    <dbReference type="NCBI Taxonomy" id="2605255"/>
    <lineage>
        <taxon>Bacteria</taxon>
        <taxon>Bacillati</taxon>
        <taxon>Chloroflexota</taxon>
        <taxon>Caldilineae</taxon>
        <taxon>Caldilineales</taxon>
        <taxon>Caldilineaceae</taxon>
    </lineage>
</organism>
<keyword evidence="2" id="KW-1003">Cell membrane</keyword>
<evidence type="ECO:0000256" key="7">
    <source>
        <dbReference type="SAM" id="Coils"/>
    </source>
</evidence>
<dbReference type="InterPro" id="IPR025857">
    <property type="entry name" value="MacB_PCD"/>
</dbReference>
<gene>
    <name evidence="11" type="ORF">F4X14_01800</name>
</gene>
<dbReference type="InterPro" id="IPR003838">
    <property type="entry name" value="ABC3_permease_C"/>
</dbReference>
<dbReference type="AlphaFoldDB" id="A0A6B1D275"/>